<feature type="binding site" evidence="5">
    <location>
        <position position="610"/>
    </location>
    <ligand>
        <name>Fe cation</name>
        <dbReference type="ChEBI" id="CHEBI:24875"/>
        <note>catalytic</note>
    </ligand>
</feature>
<dbReference type="GO" id="GO:0046872">
    <property type="term" value="F:metal ion binding"/>
    <property type="evidence" value="ECO:0007669"/>
    <property type="project" value="UniProtKB-KW"/>
</dbReference>
<dbReference type="GO" id="GO:0045549">
    <property type="term" value="F:9-cis-epoxycarotenoid dioxygenase activity"/>
    <property type="evidence" value="ECO:0007669"/>
    <property type="project" value="TreeGrafter"/>
</dbReference>
<feature type="binding site" evidence="5">
    <location>
        <position position="399"/>
    </location>
    <ligand>
        <name>Fe cation</name>
        <dbReference type="ChEBI" id="CHEBI:24875"/>
        <note>catalytic</note>
    </ligand>
</feature>
<evidence type="ECO:0000313" key="6">
    <source>
        <dbReference type="Proteomes" id="UP001515500"/>
    </source>
</evidence>
<keyword evidence="3" id="KW-0223">Dioxygenase</keyword>
<gene>
    <name evidence="7" type="primary">LOC120258034</name>
</gene>
<dbReference type="InterPro" id="IPR004294">
    <property type="entry name" value="Carotenoid_Oase"/>
</dbReference>
<keyword evidence="2 5" id="KW-0479">Metal-binding</keyword>
<evidence type="ECO:0000256" key="3">
    <source>
        <dbReference type="ARBA" id="ARBA00022964"/>
    </source>
</evidence>
<keyword evidence="3" id="KW-0560">Oxidoreductase</keyword>
<dbReference type="GO" id="GO:0009570">
    <property type="term" value="C:chloroplast stroma"/>
    <property type="evidence" value="ECO:0007669"/>
    <property type="project" value="TreeGrafter"/>
</dbReference>
<dbReference type="Proteomes" id="UP001515500">
    <property type="component" value="Chromosome 4"/>
</dbReference>
<dbReference type="GO" id="GO:0016121">
    <property type="term" value="P:carotene catabolic process"/>
    <property type="evidence" value="ECO:0007669"/>
    <property type="project" value="TreeGrafter"/>
</dbReference>
<organism evidence="6 7">
    <name type="scientific">Dioscorea cayennensis subsp. rotundata</name>
    <name type="common">White Guinea yam</name>
    <name type="synonym">Dioscorea rotundata</name>
    <dbReference type="NCBI Taxonomy" id="55577"/>
    <lineage>
        <taxon>Eukaryota</taxon>
        <taxon>Viridiplantae</taxon>
        <taxon>Streptophyta</taxon>
        <taxon>Embryophyta</taxon>
        <taxon>Tracheophyta</taxon>
        <taxon>Spermatophyta</taxon>
        <taxon>Magnoliopsida</taxon>
        <taxon>Liliopsida</taxon>
        <taxon>Dioscoreales</taxon>
        <taxon>Dioscoreaceae</taxon>
        <taxon>Dioscorea</taxon>
    </lineage>
</organism>
<dbReference type="PANTHER" id="PTHR10543">
    <property type="entry name" value="BETA-CAROTENE DIOXYGENASE"/>
    <property type="match status" value="1"/>
</dbReference>
<evidence type="ECO:0000256" key="1">
    <source>
        <dbReference type="ARBA" id="ARBA00006787"/>
    </source>
</evidence>
<dbReference type="Pfam" id="PF03055">
    <property type="entry name" value="RPE65"/>
    <property type="match status" value="1"/>
</dbReference>
<reference evidence="7" key="1">
    <citation type="submission" date="2025-08" db="UniProtKB">
        <authorList>
            <consortium name="RefSeq"/>
        </authorList>
    </citation>
    <scope>IDENTIFICATION</scope>
</reference>
<feature type="binding site" evidence="5">
    <location>
        <position position="230"/>
    </location>
    <ligand>
        <name>Fe cation</name>
        <dbReference type="ChEBI" id="CHEBI:24875"/>
        <note>catalytic</note>
    </ligand>
</feature>
<keyword evidence="6" id="KW-1185">Reference proteome</keyword>
<evidence type="ECO:0000256" key="4">
    <source>
        <dbReference type="ARBA" id="ARBA00023004"/>
    </source>
</evidence>
<evidence type="ECO:0000313" key="7">
    <source>
        <dbReference type="RefSeq" id="XP_039121308.1"/>
    </source>
</evidence>
<proteinExistence type="inferred from homology"/>
<dbReference type="GeneID" id="120258034"/>
<comment type="similarity">
    <text evidence="1">Belongs to the carotenoid oxygenase family.</text>
</comment>
<accession>A0AB40B3G2</accession>
<feature type="binding site" evidence="5">
    <location>
        <position position="323"/>
    </location>
    <ligand>
        <name>Fe cation</name>
        <dbReference type="ChEBI" id="CHEBI:24875"/>
        <note>catalytic</note>
    </ligand>
</feature>
<evidence type="ECO:0000256" key="5">
    <source>
        <dbReference type="PIRSR" id="PIRSR604294-1"/>
    </source>
</evidence>
<evidence type="ECO:0000256" key="2">
    <source>
        <dbReference type="ARBA" id="ARBA00022723"/>
    </source>
</evidence>
<dbReference type="PANTHER" id="PTHR10543:SF37">
    <property type="entry name" value="CAROTENOID CLEAVAGE DIOXYGENASE 7, CHLOROPLASTIC"/>
    <property type="match status" value="1"/>
</dbReference>
<keyword evidence="4 5" id="KW-0408">Iron</keyword>
<dbReference type="AlphaFoldDB" id="A0AB40B3G2"/>
<comment type="cofactor">
    <cofactor evidence="5">
        <name>Fe(2+)</name>
        <dbReference type="ChEBI" id="CHEBI:29033"/>
    </cofactor>
    <text evidence="5">Binds 1 Fe(2+) ion per subunit.</text>
</comment>
<sequence length="616" mass="69116">MQSVSLPLSLAFPTLAPATKHLTAIAGSSRFHPSAAVSYGATSSSPFLRPEPSGESAEEAYWDYQFLFASQRSESPNPILLRIVEGSVPADLPRGIYYLIGPGLLSDDQGSSINPLDGHGYLRAFDFSGGDSVWYSAKYVETEAHREERDGETGRWRFTHRGTFSVLRKGKRVGNLKVMKNVANTCVVRWGGRLLCLWEGGDPYEIDPKTLRTIGTVDLIRDPDPKAGDHRSWPGEWRDFRDFGINVAAQLLKPILRGVFKMPPKRLLSHYKIDGERKRLIVLACSTEDMLLPRSNFTFYEFDGDFELKQRKEFIAEDHLLIHDWGFTDSYYVLMGNRIKLDMPGSLVAASGMAPMVSALAPNTRHNSTPIYLLPRFSADQQRDWRVPIEAPGQLWSTHFSNSFEEQGSHGGLVVQLQAAVCSYQWINFPKMFGYDWRSSRLDPAYMNATQGKEAMLSHLVNVKIKLDVGGACKECSVDEPSKHWRQSADFPVINPTFAGKKNSYVYAATCSGSRQFLPHFPFDTVVKLNCQDGSVSSWWAGSRRFIGEPTFVPRGSTEEDDGYILVAEYEVSKQMCYLVILDAKRIGKADAVKAKLEVPSFLRFPLGFHGFWANT</sequence>
<protein>
    <submittedName>
        <fullName evidence="7">Carotenoid cleavage dioxygenase 7, chloroplastic-like</fullName>
    </submittedName>
</protein>
<name>A0AB40B3G2_DIOCR</name>
<dbReference type="RefSeq" id="XP_039121308.1">
    <property type="nucleotide sequence ID" value="XM_039265374.1"/>
</dbReference>